<feature type="transmembrane region" description="Helical" evidence="7">
    <location>
        <begin position="21"/>
        <end position="38"/>
    </location>
</feature>
<keyword evidence="4 7" id="KW-0812">Transmembrane</keyword>
<evidence type="ECO:0000256" key="3">
    <source>
        <dbReference type="ARBA" id="ARBA00022475"/>
    </source>
</evidence>
<dbReference type="Pfam" id="PF03006">
    <property type="entry name" value="HlyIII"/>
    <property type="match status" value="1"/>
</dbReference>
<evidence type="ECO:0000256" key="4">
    <source>
        <dbReference type="ARBA" id="ARBA00022692"/>
    </source>
</evidence>
<evidence type="ECO:0000256" key="5">
    <source>
        <dbReference type="ARBA" id="ARBA00022989"/>
    </source>
</evidence>
<evidence type="ECO:0000256" key="2">
    <source>
        <dbReference type="ARBA" id="ARBA00008488"/>
    </source>
</evidence>
<dbReference type="InterPro" id="IPR005744">
    <property type="entry name" value="Hy-lIII"/>
</dbReference>
<keyword evidence="3" id="KW-1003">Cell membrane</keyword>
<accession>A0ABQ1SE39</accession>
<dbReference type="NCBIfam" id="TIGR01065">
    <property type="entry name" value="hlyIII"/>
    <property type="match status" value="1"/>
</dbReference>
<protein>
    <submittedName>
        <fullName evidence="8">Hemolysin D</fullName>
    </submittedName>
</protein>
<reference evidence="9" key="1">
    <citation type="journal article" date="2019" name="Int. J. Syst. Evol. Microbiol.">
        <title>The Global Catalogue of Microorganisms (GCM) 10K type strain sequencing project: providing services to taxonomists for standard genome sequencing and annotation.</title>
        <authorList>
            <consortium name="The Broad Institute Genomics Platform"/>
            <consortium name="The Broad Institute Genome Sequencing Center for Infectious Disease"/>
            <person name="Wu L."/>
            <person name="Ma J."/>
        </authorList>
    </citation>
    <scope>NUCLEOTIDE SEQUENCE [LARGE SCALE GENOMIC DNA]</scope>
    <source>
        <strain evidence="9">CGMCC 1.12931</strain>
    </source>
</reference>
<gene>
    <name evidence="8" type="ORF">GCM10010832_07990</name>
</gene>
<dbReference type="PANTHER" id="PTHR20855:SF3">
    <property type="entry name" value="LD03007P"/>
    <property type="match status" value="1"/>
</dbReference>
<feature type="transmembrane region" description="Helical" evidence="7">
    <location>
        <begin position="81"/>
        <end position="103"/>
    </location>
</feature>
<name>A0ABQ1SE39_9FLAO</name>
<dbReference type="RefSeq" id="WP_188457807.1">
    <property type="nucleotide sequence ID" value="NZ_BMGM01000003.1"/>
</dbReference>
<feature type="transmembrane region" description="Helical" evidence="7">
    <location>
        <begin position="136"/>
        <end position="152"/>
    </location>
</feature>
<dbReference type="Proteomes" id="UP000599179">
    <property type="component" value="Unassembled WGS sequence"/>
</dbReference>
<proteinExistence type="inferred from homology"/>
<keyword evidence="5 7" id="KW-1133">Transmembrane helix</keyword>
<evidence type="ECO:0000256" key="7">
    <source>
        <dbReference type="SAM" id="Phobius"/>
    </source>
</evidence>
<feature type="transmembrane region" description="Helical" evidence="7">
    <location>
        <begin position="191"/>
        <end position="212"/>
    </location>
</feature>
<evidence type="ECO:0000256" key="6">
    <source>
        <dbReference type="ARBA" id="ARBA00023136"/>
    </source>
</evidence>
<keyword evidence="6 7" id="KW-0472">Membrane</keyword>
<dbReference type="EMBL" id="BMGM01000003">
    <property type="protein sequence ID" value="GGE29868.1"/>
    <property type="molecule type" value="Genomic_DNA"/>
</dbReference>
<feature type="transmembrane region" description="Helical" evidence="7">
    <location>
        <begin position="44"/>
        <end position="69"/>
    </location>
</feature>
<comment type="subcellular location">
    <subcellularLocation>
        <location evidence="1">Cell membrane</location>
        <topology evidence="1">Multi-pass membrane protein</topology>
    </subcellularLocation>
</comment>
<organism evidence="8 9">
    <name type="scientific">Psychroflexus planctonicus</name>
    <dbReference type="NCBI Taxonomy" id="1526575"/>
    <lineage>
        <taxon>Bacteria</taxon>
        <taxon>Pseudomonadati</taxon>
        <taxon>Bacteroidota</taxon>
        <taxon>Flavobacteriia</taxon>
        <taxon>Flavobacteriales</taxon>
        <taxon>Flavobacteriaceae</taxon>
        <taxon>Psychroflexus</taxon>
    </lineage>
</organism>
<feature type="transmembrane region" description="Helical" evidence="7">
    <location>
        <begin position="164"/>
        <end position="182"/>
    </location>
</feature>
<evidence type="ECO:0000256" key="1">
    <source>
        <dbReference type="ARBA" id="ARBA00004651"/>
    </source>
</evidence>
<sequence length="213" mass="24434">MSKPLEKTQSPKEELYNTISHAIAIPFGIFSMIYLWMNCVENRFIAYLGILLYGISFILLFTASTLYHVVKKPSLKKKFRILDHISIFLLIAGTYSPVVLIVLEESKGWLIFILVWSVALLGTLLKLFFTGKFEKISLILYMIMGWLVVIDFNNLIEKASAETLIYLGLGGLFYTIGAYFYANNKIPFNHVIWHIFVLVAALFHFFMVAEIIT</sequence>
<evidence type="ECO:0000313" key="8">
    <source>
        <dbReference type="EMBL" id="GGE29868.1"/>
    </source>
</evidence>
<comment type="similarity">
    <text evidence="2">Belongs to the UPF0073 (Hly-III) family.</text>
</comment>
<feature type="transmembrane region" description="Helical" evidence="7">
    <location>
        <begin position="109"/>
        <end position="129"/>
    </location>
</feature>
<evidence type="ECO:0000313" key="9">
    <source>
        <dbReference type="Proteomes" id="UP000599179"/>
    </source>
</evidence>
<comment type="caution">
    <text evidence="8">The sequence shown here is derived from an EMBL/GenBank/DDBJ whole genome shotgun (WGS) entry which is preliminary data.</text>
</comment>
<keyword evidence="9" id="KW-1185">Reference proteome</keyword>
<dbReference type="PANTHER" id="PTHR20855">
    <property type="entry name" value="ADIPOR/PROGESTIN RECEPTOR-RELATED"/>
    <property type="match status" value="1"/>
</dbReference>
<dbReference type="InterPro" id="IPR004254">
    <property type="entry name" value="AdipoR/HlyIII-related"/>
</dbReference>